<dbReference type="RefSeq" id="WP_346183893.1">
    <property type="nucleotide sequence ID" value="NZ_BAABCE010000010.1"/>
</dbReference>
<comment type="caution">
    <text evidence="1">The sequence shown here is derived from an EMBL/GenBank/DDBJ whole genome shotgun (WGS) entry which is preliminary data.</text>
</comment>
<dbReference type="Proteomes" id="UP001500707">
    <property type="component" value="Unassembled WGS sequence"/>
</dbReference>
<evidence type="ECO:0000313" key="1">
    <source>
        <dbReference type="EMBL" id="GAA3565133.1"/>
    </source>
</evidence>
<name>A0ABP6XCR7_9ACTN</name>
<accession>A0ABP6XCR7</accession>
<evidence type="ECO:0000313" key="2">
    <source>
        <dbReference type="Proteomes" id="UP001500707"/>
    </source>
</evidence>
<organism evidence="1 2">
    <name type="scientific">Streptomyces osmaniensis</name>
    <dbReference type="NCBI Taxonomy" id="593134"/>
    <lineage>
        <taxon>Bacteria</taxon>
        <taxon>Bacillati</taxon>
        <taxon>Actinomycetota</taxon>
        <taxon>Actinomycetes</taxon>
        <taxon>Kitasatosporales</taxon>
        <taxon>Streptomycetaceae</taxon>
        <taxon>Streptomyces</taxon>
    </lineage>
</organism>
<proteinExistence type="predicted"/>
<dbReference type="EMBL" id="BAABCE010000010">
    <property type="protein sequence ID" value="GAA3565133.1"/>
    <property type="molecule type" value="Genomic_DNA"/>
</dbReference>
<keyword evidence="2" id="KW-1185">Reference proteome</keyword>
<gene>
    <name evidence="1" type="ORF">GCM10022295_54200</name>
</gene>
<reference evidence="2" key="1">
    <citation type="journal article" date="2019" name="Int. J. Syst. Evol. Microbiol.">
        <title>The Global Catalogue of Microorganisms (GCM) 10K type strain sequencing project: providing services to taxonomists for standard genome sequencing and annotation.</title>
        <authorList>
            <consortium name="The Broad Institute Genomics Platform"/>
            <consortium name="The Broad Institute Genome Sequencing Center for Infectious Disease"/>
            <person name="Wu L."/>
            <person name="Ma J."/>
        </authorList>
    </citation>
    <scope>NUCLEOTIDE SEQUENCE [LARGE SCALE GENOMIC DNA]</scope>
    <source>
        <strain evidence="2">JCM 17656</strain>
    </source>
</reference>
<protein>
    <submittedName>
        <fullName evidence="1">Uncharacterized protein</fullName>
    </submittedName>
</protein>
<sequence>MRDERLPLVRRHAALRCAVGDYGPLGFNATWAYLSATACPAPDLRSDSAALLRALGTLEESRAAHLTEMDAFAASRRVEKAAGRRTPRASDTTALRFPRWPSSAPPSRLGLIAAVANRHSAFQRIPYPDETLSPDVEVRQLANLHSRLEDCAASYLKALGRLDRRAAAELTDTAHGIRSLTRPGYSPLNMYLLPWLRFANLLTYVAGASFAIEH</sequence>